<name>A0AAV7JUZ4_9METZ</name>
<evidence type="ECO:0000256" key="1">
    <source>
        <dbReference type="ARBA" id="ARBA00004141"/>
    </source>
</evidence>
<feature type="transmembrane region" description="Helical" evidence="6">
    <location>
        <begin position="52"/>
        <end position="74"/>
    </location>
</feature>
<keyword evidence="3 6" id="KW-0812">Transmembrane</keyword>
<keyword evidence="4 6" id="KW-1133">Transmembrane helix</keyword>
<dbReference type="Proteomes" id="UP001165289">
    <property type="component" value="Unassembled WGS sequence"/>
</dbReference>
<evidence type="ECO:0000313" key="7">
    <source>
        <dbReference type="EMBL" id="KAI6652627.1"/>
    </source>
</evidence>
<protein>
    <recommendedName>
        <fullName evidence="6">Tetraspanin</fullName>
    </recommendedName>
</protein>
<dbReference type="PANTHER" id="PTHR19282">
    <property type="entry name" value="TETRASPANIN"/>
    <property type="match status" value="1"/>
</dbReference>
<gene>
    <name evidence="7" type="ORF">LOD99_4412</name>
</gene>
<dbReference type="PRINTS" id="PR00259">
    <property type="entry name" value="TMFOUR"/>
</dbReference>
<feature type="transmembrane region" description="Helical" evidence="6">
    <location>
        <begin position="12"/>
        <end position="40"/>
    </location>
</feature>
<dbReference type="PANTHER" id="PTHR19282:SF452">
    <property type="entry name" value="LD03691P"/>
    <property type="match status" value="1"/>
</dbReference>
<keyword evidence="5 6" id="KW-0472">Membrane</keyword>
<dbReference type="Gene3D" id="1.10.1450.10">
    <property type="entry name" value="Tetraspanin"/>
    <property type="match status" value="1"/>
</dbReference>
<dbReference type="AlphaFoldDB" id="A0AAV7JUZ4"/>
<dbReference type="SUPFAM" id="SSF48652">
    <property type="entry name" value="Tetraspanin"/>
    <property type="match status" value="1"/>
</dbReference>
<feature type="transmembrane region" description="Helical" evidence="6">
    <location>
        <begin position="94"/>
        <end position="118"/>
    </location>
</feature>
<evidence type="ECO:0000256" key="4">
    <source>
        <dbReference type="ARBA" id="ARBA00022989"/>
    </source>
</evidence>
<evidence type="ECO:0000313" key="8">
    <source>
        <dbReference type="Proteomes" id="UP001165289"/>
    </source>
</evidence>
<proteinExistence type="inferred from homology"/>
<dbReference type="InterPro" id="IPR018499">
    <property type="entry name" value="Tetraspanin/Peripherin"/>
</dbReference>
<sequence>MGKKALISKICLVSILIIVNILAVLLSLFLIIAGITLFILNNVTPLRLESLVSLFAFFLSLGVLFLIISIFGLISSISSIPSRHAFRVFSTVTITIYMIVLLLLILLQIGVVIAGILLRDQLTTDTAFESIFAEFTMFYEDNEALMVIVDGFQTGFQCCGFNNYTSWYADGTNFTFPNLPESCCIMNASQSSEHTCEAGKAYTVGCSQSLIEIDSLYLGVAIGIFVFITVFQIVILLINLVLICCIRLDKRAVAYRFRTQSIFAQESYAH</sequence>
<accession>A0AAV7JUZ4</accession>
<reference evidence="7 8" key="1">
    <citation type="journal article" date="2023" name="BMC Biol.">
        <title>The compact genome of the sponge Oopsacas minuta (Hexactinellida) is lacking key metazoan core genes.</title>
        <authorList>
            <person name="Santini S."/>
            <person name="Schenkelaars Q."/>
            <person name="Jourda C."/>
            <person name="Duchesne M."/>
            <person name="Belahbib H."/>
            <person name="Rocher C."/>
            <person name="Selva M."/>
            <person name="Riesgo A."/>
            <person name="Vervoort M."/>
            <person name="Leys S.P."/>
            <person name="Kodjabachian L."/>
            <person name="Le Bivic A."/>
            <person name="Borchiellini C."/>
            <person name="Claverie J.M."/>
            <person name="Renard E."/>
        </authorList>
    </citation>
    <scope>NUCLEOTIDE SEQUENCE [LARGE SCALE GENOMIC DNA]</scope>
    <source>
        <strain evidence="7">SPO-2</strain>
    </source>
</reference>
<dbReference type="Pfam" id="PF00335">
    <property type="entry name" value="Tetraspanin"/>
    <property type="match status" value="1"/>
</dbReference>
<comment type="subcellular location">
    <subcellularLocation>
        <location evidence="1 6">Membrane</location>
        <topology evidence="1 6">Multi-pass membrane protein</topology>
    </subcellularLocation>
</comment>
<dbReference type="InterPro" id="IPR008952">
    <property type="entry name" value="Tetraspanin_EC2_sf"/>
</dbReference>
<comment type="caution">
    <text evidence="7">The sequence shown here is derived from an EMBL/GenBank/DDBJ whole genome shotgun (WGS) entry which is preliminary data.</text>
</comment>
<evidence type="ECO:0000256" key="5">
    <source>
        <dbReference type="ARBA" id="ARBA00023136"/>
    </source>
</evidence>
<dbReference type="EMBL" id="JAKMXF010000298">
    <property type="protein sequence ID" value="KAI6652627.1"/>
    <property type="molecule type" value="Genomic_DNA"/>
</dbReference>
<evidence type="ECO:0000256" key="3">
    <source>
        <dbReference type="ARBA" id="ARBA00022692"/>
    </source>
</evidence>
<evidence type="ECO:0000256" key="2">
    <source>
        <dbReference type="ARBA" id="ARBA00006840"/>
    </source>
</evidence>
<organism evidence="7 8">
    <name type="scientific">Oopsacas minuta</name>
    <dbReference type="NCBI Taxonomy" id="111878"/>
    <lineage>
        <taxon>Eukaryota</taxon>
        <taxon>Metazoa</taxon>
        <taxon>Porifera</taxon>
        <taxon>Hexactinellida</taxon>
        <taxon>Hexasterophora</taxon>
        <taxon>Lyssacinosida</taxon>
        <taxon>Leucopsacidae</taxon>
        <taxon>Oopsacas</taxon>
    </lineage>
</organism>
<feature type="transmembrane region" description="Helical" evidence="6">
    <location>
        <begin position="217"/>
        <end position="248"/>
    </location>
</feature>
<dbReference type="InterPro" id="IPR000301">
    <property type="entry name" value="Tetraspanin_animals"/>
</dbReference>
<comment type="similarity">
    <text evidence="2 6">Belongs to the tetraspanin (TM4SF) family.</text>
</comment>
<dbReference type="PIRSF" id="PIRSF002419">
    <property type="entry name" value="Tetraspanin"/>
    <property type="match status" value="1"/>
</dbReference>
<evidence type="ECO:0000256" key="6">
    <source>
        <dbReference type="RuleBase" id="RU361218"/>
    </source>
</evidence>
<dbReference type="GO" id="GO:0016020">
    <property type="term" value="C:membrane"/>
    <property type="evidence" value="ECO:0007669"/>
    <property type="project" value="UniProtKB-SubCell"/>
</dbReference>
<keyword evidence="8" id="KW-1185">Reference proteome</keyword>